<feature type="compositionally biased region" description="Acidic residues" evidence="1">
    <location>
        <begin position="41"/>
        <end position="64"/>
    </location>
</feature>
<dbReference type="EMBL" id="CCYA01000267">
    <property type="protein sequence ID" value="CEH15592.1"/>
    <property type="molecule type" value="Genomic_DNA"/>
</dbReference>
<feature type="compositionally biased region" description="Basic and acidic residues" evidence="1">
    <location>
        <begin position="24"/>
        <end position="40"/>
    </location>
</feature>
<sequence length="278" mass="30763">MPLEVRSNVHLFLLRRTWTAATSERARAAEARYQTTRHESFEDEEVLPELFGEDETDDDSDDRDLDGASPASNRRERRMQERPQTTPDADISSSQPLPADQTAAPRGPFRRVTSALNAGSSSTAHSLHGSQAPSNRSHLPFTDLYSPTVATNLANDYDSRVQGRILIGTDQARPAFSALDDDPDIIRHSTHAVDDCAHGCSVRDSTQHGYIECPVAQLVWRDALPVLYALEPALAGVPFDFNLSPTRFSKNWLDGSRFVMIDEGGHLILQEPAPWATT</sequence>
<reference evidence="2 3" key="1">
    <citation type="submission" date="2014-09" db="EMBL/GenBank/DDBJ databases">
        <authorList>
            <person name="Magalhaes I.L.F."/>
            <person name="Oliveira U."/>
            <person name="Santos F.R."/>
            <person name="Vidigal T.H.D.A."/>
            <person name="Brescovit A.D."/>
            <person name="Santos A.J."/>
        </authorList>
    </citation>
    <scope>NUCLEOTIDE SEQUENCE [LARGE SCALE GENOMIC DNA]</scope>
</reference>
<evidence type="ECO:0000313" key="2">
    <source>
        <dbReference type="EMBL" id="CEH15592.1"/>
    </source>
</evidence>
<keyword evidence="3" id="KW-1185">Reference proteome</keyword>
<dbReference type="Proteomes" id="UP000054845">
    <property type="component" value="Unassembled WGS sequence"/>
</dbReference>
<evidence type="ECO:0000313" key="3">
    <source>
        <dbReference type="Proteomes" id="UP000054845"/>
    </source>
</evidence>
<feature type="compositionally biased region" description="Polar residues" evidence="1">
    <location>
        <begin position="82"/>
        <end position="96"/>
    </location>
</feature>
<dbReference type="OrthoDB" id="10643834at2759"/>
<organism evidence="2 3">
    <name type="scientific">Ceraceosorus bombacis</name>
    <dbReference type="NCBI Taxonomy" id="401625"/>
    <lineage>
        <taxon>Eukaryota</taxon>
        <taxon>Fungi</taxon>
        <taxon>Dikarya</taxon>
        <taxon>Basidiomycota</taxon>
        <taxon>Ustilaginomycotina</taxon>
        <taxon>Exobasidiomycetes</taxon>
        <taxon>Ceraceosorales</taxon>
        <taxon>Ceraceosoraceae</taxon>
        <taxon>Ceraceosorus</taxon>
    </lineage>
</organism>
<accession>A0A0P1BH11</accession>
<dbReference type="AlphaFoldDB" id="A0A0P1BH11"/>
<name>A0A0P1BH11_9BASI</name>
<evidence type="ECO:0000256" key="1">
    <source>
        <dbReference type="SAM" id="MobiDB-lite"/>
    </source>
</evidence>
<feature type="compositionally biased region" description="Polar residues" evidence="1">
    <location>
        <begin position="114"/>
        <end position="137"/>
    </location>
</feature>
<protein>
    <submittedName>
        <fullName evidence="2">Uncharacterized protein</fullName>
    </submittedName>
</protein>
<feature type="region of interest" description="Disordered" evidence="1">
    <location>
        <begin position="23"/>
        <end position="139"/>
    </location>
</feature>
<proteinExistence type="predicted"/>